<dbReference type="Proteomes" id="UP000887226">
    <property type="component" value="Unassembled WGS sequence"/>
</dbReference>
<dbReference type="EMBL" id="MU254293">
    <property type="protein sequence ID" value="KAG9240995.1"/>
    <property type="molecule type" value="Genomic_DNA"/>
</dbReference>
<dbReference type="AlphaFoldDB" id="A0A9P7YXE3"/>
<proteinExistence type="predicted"/>
<organism evidence="1 2">
    <name type="scientific">Calycina marina</name>
    <dbReference type="NCBI Taxonomy" id="1763456"/>
    <lineage>
        <taxon>Eukaryota</taxon>
        <taxon>Fungi</taxon>
        <taxon>Dikarya</taxon>
        <taxon>Ascomycota</taxon>
        <taxon>Pezizomycotina</taxon>
        <taxon>Leotiomycetes</taxon>
        <taxon>Helotiales</taxon>
        <taxon>Pezizellaceae</taxon>
        <taxon>Calycina</taxon>
    </lineage>
</organism>
<gene>
    <name evidence="1" type="ORF">BJ878DRAFT_522987</name>
</gene>
<evidence type="ECO:0000313" key="1">
    <source>
        <dbReference type="EMBL" id="KAG9240995.1"/>
    </source>
</evidence>
<protein>
    <submittedName>
        <fullName evidence="1">Uncharacterized protein</fullName>
    </submittedName>
</protein>
<name>A0A9P7YXE3_9HELO</name>
<comment type="caution">
    <text evidence="1">The sequence shown here is derived from an EMBL/GenBank/DDBJ whole genome shotgun (WGS) entry which is preliminary data.</text>
</comment>
<reference evidence="1" key="1">
    <citation type="journal article" date="2021" name="IMA Fungus">
        <title>Genomic characterization of three marine fungi, including Emericellopsis atlantica sp. nov. with signatures of a generalist lifestyle and marine biomass degradation.</title>
        <authorList>
            <person name="Hagestad O.C."/>
            <person name="Hou L."/>
            <person name="Andersen J.H."/>
            <person name="Hansen E.H."/>
            <person name="Altermark B."/>
            <person name="Li C."/>
            <person name="Kuhnert E."/>
            <person name="Cox R.J."/>
            <person name="Crous P.W."/>
            <person name="Spatafora J.W."/>
            <person name="Lail K."/>
            <person name="Amirebrahimi M."/>
            <person name="Lipzen A."/>
            <person name="Pangilinan J."/>
            <person name="Andreopoulos W."/>
            <person name="Hayes R.D."/>
            <person name="Ng V."/>
            <person name="Grigoriev I.V."/>
            <person name="Jackson S.A."/>
            <person name="Sutton T.D.S."/>
            <person name="Dobson A.D.W."/>
            <person name="Rama T."/>
        </authorList>
    </citation>
    <scope>NUCLEOTIDE SEQUENCE</scope>
    <source>
        <strain evidence="1">TRa3180A</strain>
    </source>
</reference>
<dbReference type="OrthoDB" id="3176171at2759"/>
<sequence length="60" mass="6980">MQLLKHIFGTDGERSFKTTIIACIAPNFLDWFHSKNNLRYAEMLRAPAPRNKFANINIED</sequence>
<accession>A0A9P7YXE3</accession>
<evidence type="ECO:0000313" key="2">
    <source>
        <dbReference type="Proteomes" id="UP000887226"/>
    </source>
</evidence>
<keyword evidence="2" id="KW-1185">Reference proteome</keyword>